<name>A0A5J4RBX0_9ZZZZ</name>
<dbReference type="AlphaFoldDB" id="A0A5J4RBX0"/>
<protein>
    <recommendedName>
        <fullName evidence="2">AsmA domain-containing protein</fullName>
    </recommendedName>
</protein>
<reference evidence="1" key="1">
    <citation type="submission" date="2019-03" db="EMBL/GenBank/DDBJ databases">
        <title>Single cell metagenomics reveals metabolic interactions within the superorganism composed of flagellate Streblomastix strix and complex community of Bacteroidetes bacteria on its surface.</title>
        <authorList>
            <person name="Treitli S.C."/>
            <person name="Kolisko M."/>
            <person name="Husnik F."/>
            <person name="Keeling P."/>
            <person name="Hampl V."/>
        </authorList>
    </citation>
    <scope>NUCLEOTIDE SEQUENCE</scope>
    <source>
        <strain evidence="1">STM</strain>
    </source>
</reference>
<gene>
    <name evidence="1" type="ORF">EZS27_020857</name>
</gene>
<sequence length="130" mass="14535">MGIIILLNAPYVRQKVIVTITEKLGKVIDAELNAGGIHVGFLLNRITVDDALLKDKSGKEMLKASRISLTFNPLSILLHKQIYLSSVQLFGLDAHLNRGNPESEPNFRFLIKAFTSKDTSEKMETDLRIN</sequence>
<evidence type="ECO:0008006" key="2">
    <source>
        <dbReference type="Google" id="ProtNLM"/>
    </source>
</evidence>
<dbReference type="EMBL" id="SNRY01001503">
    <property type="protein sequence ID" value="KAA6330441.1"/>
    <property type="molecule type" value="Genomic_DNA"/>
</dbReference>
<organism evidence="1">
    <name type="scientific">termite gut metagenome</name>
    <dbReference type="NCBI Taxonomy" id="433724"/>
    <lineage>
        <taxon>unclassified sequences</taxon>
        <taxon>metagenomes</taxon>
        <taxon>organismal metagenomes</taxon>
    </lineage>
</organism>
<proteinExistence type="predicted"/>
<feature type="non-terminal residue" evidence="1">
    <location>
        <position position="130"/>
    </location>
</feature>
<evidence type="ECO:0000313" key="1">
    <source>
        <dbReference type="EMBL" id="KAA6330441.1"/>
    </source>
</evidence>
<comment type="caution">
    <text evidence="1">The sequence shown here is derived from an EMBL/GenBank/DDBJ whole genome shotgun (WGS) entry which is preliminary data.</text>
</comment>
<accession>A0A5J4RBX0</accession>